<dbReference type="RefSeq" id="WP_208850913.1">
    <property type="nucleotide sequence ID" value="NZ_JAGGDJ010000054.1"/>
</dbReference>
<evidence type="ECO:0000259" key="3">
    <source>
        <dbReference type="Pfam" id="PF00294"/>
    </source>
</evidence>
<dbReference type="InterPro" id="IPR002173">
    <property type="entry name" value="Carboh/pur_kinase_PfkB_CS"/>
</dbReference>
<accession>A0ABS3WJ51</accession>
<feature type="domain" description="Carbohydrate kinase PfkB" evidence="3">
    <location>
        <begin position="4"/>
        <end position="293"/>
    </location>
</feature>
<organism evidence="4 5">
    <name type="scientific">Paenibacillus artemisiicola</name>
    <dbReference type="NCBI Taxonomy" id="1172618"/>
    <lineage>
        <taxon>Bacteria</taxon>
        <taxon>Bacillati</taxon>
        <taxon>Bacillota</taxon>
        <taxon>Bacilli</taxon>
        <taxon>Bacillales</taxon>
        <taxon>Paenibacillaceae</taxon>
        <taxon>Paenibacillus</taxon>
    </lineage>
</organism>
<comment type="caution">
    <text evidence="4">The sequence shown here is derived from an EMBL/GenBank/DDBJ whole genome shotgun (WGS) entry which is preliminary data.</text>
</comment>
<dbReference type="Proteomes" id="UP000670947">
    <property type="component" value="Unassembled WGS sequence"/>
</dbReference>
<gene>
    <name evidence="4" type="ORF">I8J29_29560</name>
</gene>
<dbReference type="SUPFAM" id="SSF53613">
    <property type="entry name" value="Ribokinase-like"/>
    <property type="match status" value="1"/>
</dbReference>
<dbReference type="Pfam" id="PF00294">
    <property type="entry name" value="PfkB"/>
    <property type="match status" value="1"/>
</dbReference>
<dbReference type="PANTHER" id="PTHR10584:SF166">
    <property type="entry name" value="RIBOKINASE"/>
    <property type="match status" value="1"/>
</dbReference>
<keyword evidence="5" id="KW-1185">Reference proteome</keyword>
<dbReference type="Gene3D" id="3.40.1190.20">
    <property type="match status" value="1"/>
</dbReference>
<dbReference type="EMBL" id="JAGGDJ010000054">
    <property type="protein sequence ID" value="MBO7748340.1"/>
    <property type="molecule type" value="Genomic_DNA"/>
</dbReference>
<evidence type="ECO:0000256" key="1">
    <source>
        <dbReference type="ARBA" id="ARBA00022679"/>
    </source>
</evidence>
<evidence type="ECO:0000313" key="4">
    <source>
        <dbReference type="EMBL" id="MBO7748340.1"/>
    </source>
</evidence>
<keyword evidence="2 4" id="KW-0418">Kinase</keyword>
<protein>
    <submittedName>
        <fullName evidence="4">Carbohydrate kinase family protein</fullName>
    </submittedName>
</protein>
<sequence>MAKTVYVLGELNVDAIISGSRIHPEPNKEKFVDDFSITLGSSSAITACRLSQLGLNVCFVSVVGDDDFGKYCIERLKRFGVNVEHVRTDPREKTGVTVSLSTPSDRALLTFMGAIPKLAVPIMPDSMMERADHLHFGSFYLQLGMQREWAALFAQAKACGITTSFDAGWDPEENWRRPLIDGLLPVTDLFVPSEEEALRIYGCSDLDELAEALPKRRGSVAVKCGKRGARMLTPEGEWLHESGFAVKAVDTTGAGDSFNAGLIYSFLEGEPRREQLIFGNACGALSAQEIGGTGGALDVRQARALIAAQRPEKPGKVAME</sequence>
<evidence type="ECO:0000256" key="2">
    <source>
        <dbReference type="ARBA" id="ARBA00022777"/>
    </source>
</evidence>
<dbReference type="CDD" id="cd01166">
    <property type="entry name" value="KdgK"/>
    <property type="match status" value="1"/>
</dbReference>
<reference evidence="4 5" key="1">
    <citation type="submission" date="2021-03" db="EMBL/GenBank/DDBJ databases">
        <title>Paenibacillus artemisicola MWE-103 whole genome sequence.</title>
        <authorList>
            <person name="Ham Y.J."/>
        </authorList>
    </citation>
    <scope>NUCLEOTIDE SEQUENCE [LARGE SCALE GENOMIC DNA]</scope>
    <source>
        <strain evidence="4 5">MWE-103</strain>
    </source>
</reference>
<evidence type="ECO:0000313" key="5">
    <source>
        <dbReference type="Proteomes" id="UP000670947"/>
    </source>
</evidence>
<keyword evidence="1" id="KW-0808">Transferase</keyword>
<dbReference type="GO" id="GO:0016301">
    <property type="term" value="F:kinase activity"/>
    <property type="evidence" value="ECO:0007669"/>
    <property type="project" value="UniProtKB-KW"/>
</dbReference>
<name>A0ABS3WJ51_9BACL</name>
<dbReference type="InterPro" id="IPR029056">
    <property type="entry name" value="Ribokinase-like"/>
</dbReference>
<proteinExistence type="predicted"/>
<dbReference type="PANTHER" id="PTHR10584">
    <property type="entry name" value="SUGAR KINASE"/>
    <property type="match status" value="1"/>
</dbReference>
<dbReference type="InterPro" id="IPR011611">
    <property type="entry name" value="PfkB_dom"/>
</dbReference>
<dbReference type="PROSITE" id="PS00584">
    <property type="entry name" value="PFKB_KINASES_2"/>
    <property type="match status" value="1"/>
</dbReference>